<name>A0A9P8YCK8_9PEZI</name>
<evidence type="ECO:0000313" key="2">
    <source>
        <dbReference type="Proteomes" id="UP000756346"/>
    </source>
</evidence>
<dbReference type="AlphaFoldDB" id="A0A9P8YCK8"/>
<accession>A0A9P8YCK8</accession>
<keyword evidence="2" id="KW-1185">Reference proteome</keyword>
<sequence>MITVPSQPCCCRSAKEAKQACVADILLKCNRSVCRSLCRHSQESPVILRQKGHAAQ</sequence>
<dbReference type="Proteomes" id="UP000756346">
    <property type="component" value="Unassembled WGS sequence"/>
</dbReference>
<evidence type="ECO:0000313" key="1">
    <source>
        <dbReference type="EMBL" id="KAH7035574.1"/>
    </source>
</evidence>
<proteinExistence type="predicted"/>
<reference evidence="1" key="1">
    <citation type="journal article" date="2021" name="Nat. Commun.">
        <title>Genetic determinants of endophytism in the Arabidopsis root mycobiome.</title>
        <authorList>
            <person name="Mesny F."/>
            <person name="Miyauchi S."/>
            <person name="Thiergart T."/>
            <person name="Pickel B."/>
            <person name="Atanasova L."/>
            <person name="Karlsson M."/>
            <person name="Huettel B."/>
            <person name="Barry K.W."/>
            <person name="Haridas S."/>
            <person name="Chen C."/>
            <person name="Bauer D."/>
            <person name="Andreopoulos W."/>
            <person name="Pangilinan J."/>
            <person name="LaButti K."/>
            <person name="Riley R."/>
            <person name="Lipzen A."/>
            <person name="Clum A."/>
            <person name="Drula E."/>
            <person name="Henrissat B."/>
            <person name="Kohler A."/>
            <person name="Grigoriev I.V."/>
            <person name="Martin F.M."/>
            <person name="Hacquard S."/>
        </authorList>
    </citation>
    <scope>NUCLEOTIDE SEQUENCE</scope>
    <source>
        <strain evidence="1">MPI-CAGE-CH-0230</strain>
    </source>
</reference>
<comment type="caution">
    <text evidence="1">The sequence shown here is derived from an EMBL/GenBank/DDBJ whole genome shotgun (WGS) entry which is preliminary data.</text>
</comment>
<gene>
    <name evidence="1" type="ORF">B0I36DRAFT_318625</name>
</gene>
<protein>
    <submittedName>
        <fullName evidence="1">Uncharacterized protein</fullName>
    </submittedName>
</protein>
<organism evidence="1 2">
    <name type="scientific">Microdochium trichocladiopsis</name>
    <dbReference type="NCBI Taxonomy" id="1682393"/>
    <lineage>
        <taxon>Eukaryota</taxon>
        <taxon>Fungi</taxon>
        <taxon>Dikarya</taxon>
        <taxon>Ascomycota</taxon>
        <taxon>Pezizomycotina</taxon>
        <taxon>Sordariomycetes</taxon>
        <taxon>Xylariomycetidae</taxon>
        <taxon>Xylariales</taxon>
        <taxon>Microdochiaceae</taxon>
        <taxon>Microdochium</taxon>
    </lineage>
</organism>
<dbReference type="EMBL" id="JAGTJQ010000003">
    <property type="protein sequence ID" value="KAH7035574.1"/>
    <property type="molecule type" value="Genomic_DNA"/>
</dbReference>
<dbReference type="GeneID" id="70182865"/>
<dbReference type="RefSeq" id="XP_046015667.1">
    <property type="nucleotide sequence ID" value="XM_046153319.1"/>
</dbReference>